<feature type="compositionally biased region" description="Acidic residues" evidence="6">
    <location>
        <begin position="594"/>
        <end position="618"/>
    </location>
</feature>
<dbReference type="FunFam" id="3.40.50.300:FF:001091">
    <property type="entry name" value="Probable disease resistance protein At1g61300"/>
    <property type="match status" value="1"/>
</dbReference>
<dbReference type="InterPro" id="IPR036691">
    <property type="entry name" value="Endo/exonu/phosph_ase_sf"/>
</dbReference>
<dbReference type="PANTHER" id="PTHR36766:SF45">
    <property type="entry name" value="NB-ARC DOMAIN-CONTAINING PROTEIN"/>
    <property type="match status" value="1"/>
</dbReference>
<reference evidence="8" key="1">
    <citation type="submission" date="2018-02" db="EMBL/GenBank/DDBJ databases">
        <authorList>
            <person name="Cohen D.B."/>
            <person name="Kent A.D."/>
        </authorList>
    </citation>
    <scope>NUCLEOTIDE SEQUENCE</scope>
</reference>
<accession>A0A2N9F9T3</accession>
<evidence type="ECO:0000256" key="4">
    <source>
        <dbReference type="ARBA" id="ARBA00022821"/>
    </source>
</evidence>
<dbReference type="SUPFAM" id="SSF56672">
    <property type="entry name" value="DNA/RNA polymerases"/>
    <property type="match status" value="1"/>
</dbReference>
<dbReference type="InterPro" id="IPR042197">
    <property type="entry name" value="Apaf_helical"/>
</dbReference>
<gene>
    <name evidence="8" type="ORF">FSB_LOCUS11481</name>
</gene>
<feature type="region of interest" description="Disordered" evidence="6">
    <location>
        <begin position="593"/>
        <end position="619"/>
    </location>
</feature>
<dbReference type="Pfam" id="PF23559">
    <property type="entry name" value="WHD_DRP"/>
    <property type="match status" value="1"/>
</dbReference>
<feature type="region of interest" description="Disordered" evidence="6">
    <location>
        <begin position="855"/>
        <end position="897"/>
    </location>
</feature>
<feature type="domain" description="Reverse transcriptase" evidence="7">
    <location>
        <begin position="1688"/>
        <end position="1934"/>
    </location>
</feature>
<keyword evidence="4" id="KW-0611">Plant defense</keyword>
<dbReference type="Pfam" id="PF13966">
    <property type="entry name" value="zf-RVT"/>
    <property type="match status" value="1"/>
</dbReference>
<dbReference type="InterPro" id="IPR002182">
    <property type="entry name" value="NB-ARC"/>
</dbReference>
<dbReference type="Gene3D" id="3.60.10.10">
    <property type="entry name" value="Endonuclease/exonuclease/phosphatase"/>
    <property type="match status" value="1"/>
</dbReference>
<dbReference type="Gene3D" id="3.40.50.300">
    <property type="entry name" value="P-loop containing nucleotide triphosphate hydrolases"/>
    <property type="match status" value="1"/>
</dbReference>
<evidence type="ECO:0000259" key="7">
    <source>
        <dbReference type="PROSITE" id="PS50878"/>
    </source>
</evidence>
<dbReference type="InterPro" id="IPR041118">
    <property type="entry name" value="Rx_N"/>
</dbReference>
<sequence length="2391" mass="272933">MVDAMVSDLMDQLVSIITEQAKEEIKLIVGVDEEVQELKHKLRIIQAMLDNEEERQLKQHVESPWLVRLKDAYYKMDDVLDSWNTARIKSEIEKEEGKSADSNATPAVKQKKVCSFLPSPSCCFRQANNLALRHDIGHKIKKLNETLDKIVKDKVLFGFDLTRQLEVLPVDRPKTTSFVDASNIIGRDNNKANLLSSLLDKGSQEERKPRVISLVGMGGLGKTTLAQLAYNDPRVKAHFEQRMWVCVSDPFDQCRVAKDIIESIEHQSPNINQLQSLLDKICALIGGKKFFLVLDDVWTEDSKMWEPFRLVFENGAHDSRILVTTRKLGVAKMMVSAPINLEVLSEEACWLIFSKIAFSNEDQREDLEDLGRQLAIKCKGLPLAVKTLGSLMHNKTSREQWKNVLDSRLWELEDVERSVFAPLFLSYYDLPSPMKRCFSYCATFPKDYKFYINELVVLWMAQGYIDSKENMEMKAEEYFEVLAMRSFFQDFEKNEYDGRIDEREECKLGELKNLDELRVLRINGLRNVVDVSEAENAQLKKKIYLRHLILKFGDVFAQGDERVVTNDVLTLNALEPHPDLEILGILCHMGTRVEEEEEEEEDEEEEGVEEHGEFEDEEAGRRFFKIKPYDLMAIPPPSLPLPLLNHPFPPLNLPPPPPSQPPPPQPTYHTPWFQPPSSIFSAQAFPHTIPQPIYPSPLQKPPLQNAPQYKPIHTKPYHRRALEVRREPFRIDSKIFTLGFDGGRADPYHIMESKGRLQGSVWLGIKGLQWTLGELRKLQHVSPARSGIFHFRRDGYRTLEFSCLSNRGGRFVELSEYHGGKQRGSIRIPEGRRGEGWILFVNEIQEYYLETESAKAPTKRDVKPRVGRLPAPETQSTRNGRSQELRQLQRDSLTLAPKIQQRESRDIKRYVTEVNDRVRISTTEPRPTRSFKFQWKLGPRTIRITKVEGQARSAIWVDSQKGDGPFCGNDPQEVHRECETHGMEPQSEPEADELEDGEIATCVDVGDQADAENGGDIVKGVLPEEASTPISHAPTGEATVAPSYAPSVEVPIPIPITPMVDAFEEPGCAEVVMPEPSLVTDLALVRVDLAAELPATATATDHVIETERSMILFHEEPDSQLSVMEHHSQTVMTQCEAEPSAPLTCEPLDVVAPPNVSVAPRKPHSLDRSTWVNTQYKGICELMGFPLESHEQQCLALLRRIEAARFIKKGEVGSRKMVVSGTKGARELRNLVSSVNYEGRQRETKLDKVDGRMISSIWGNRFAGWEVLHAAHTAGGVLLLWDKRVVDRIDSKVGMFSVSCHWKSLGDGFEWVGTGVYGPNRDDSRSELWAELVEVRNQWSQPWCIFGDFNVVRFPSERRGCVRVTPAMEEFSDFIDGFNLIDLPLNGGLYSWCNGAANPSMSRIDRVLVSTDWEEHYPDVVQKLMPKPISDHNPVLLEAGGMARGKSSFKFENMWLKVPEFVDKVQNWWSGYSYSGTPSFVLAQKLKALKGDLKEWNRLEFGDVGIKRQQLECELQAYDEKESLSSLSPEEHILREVCKAELERVAQLEEVSWRQKSRSLWLKEGDNNTKFFHKMANSHRRYNYMDKVEVDGVVFEEESEIREKVVHFYESLYQEAETWRPTVDGLEFEMITENESAVLERQFDKEEVLQVVKDLQGDKAPGPDGFTMAFFQKCWSVLEADVMGFFDEVYHHCKFERSLNASFIALIPKKQNASNIRDFRPISLIGSVYKLLAKVLANRLKGVLDKLISESQNAFVGGRKILDSVLIANECLDSRLKSRIPGVICKLDIEKAYDHVNWSCLLYLLEKDGIWQEGDPLSPLLFLLVMEVLSRMLRKVEEEGLIRGFRAGSNVAEGLCISHLLYADDTILFCDADLDQLVYVRMVLTCFEAVTGLKVNMAKSEMVPVGEVQNIAELADSLCCHIGGLPLSYLGMPLGASYKAVAVWNPILEKLERRLSGWQKLYLSKGGSLTLLKSTLSSLPTYFLSLFTIPISVVRRIEKLQRDFLWGGMGDEVKHHLVGWDKVCTPKEVGGLGVRSLILTNKALLGKWLWRFGMEGDHLWRRVLMAKFGSDVGGWRTKPIRGPHGCGLWKGIMSGWDDYFQHVKFVVGQGTRVSFWKDKWCGDTSLMVLFPTLFTCSSNRDATIAEVLSGPNSRGVREWNVTFVRDFNDWEVDVVAEFFQFLHSHMVPNAAPPDEMRWKQCKDGVFTSRSYHYALIDRRGVRFPWKSIWRVKAPPRVAFFVWTATWGRILTCDNLMRRGYTMAGWCCMCCCDGETVDHLLLHCSAVQKLWNYVFLTFRVHWVLPRQVADLLFGWHNWFGKHHSHIWNLIPLCLMWTVWRERNLRTFEDLSTSPDQLLGTFVTSLFDWSRIWGFTTAVTVTEFVDSWHSAYA</sequence>
<name>A0A2N9F9T3_FAGSY</name>
<dbReference type="Pfam" id="PF03372">
    <property type="entry name" value="Exo_endo_phos"/>
    <property type="match status" value="1"/>
</dbReference>
<dbReference type="PANTHER" id="PTHR36766">
    <property type="entry name" value="PLANT BROAD-SPECTRUM MILDEW RESISTANCE PROTEIN RPW8"/>
    <property type="match status" value="1"/>
</dbReference>
<dbReference type="PRINTS" id="PR00364">
    <property type="entry name" value="DISEASERSIST"/>
</dbReference>
<dbReference type="EMBL" id="OIVN01000657">
    <property type="protein sequence ID" value="SPC83599.1"/>
    <property type="molecule type" value="Genomic_DNA"/>
</dbReference>
<dbReference type="CDD" id="cd01650">
    <property type="entry name" value="RT_nLTR_like"/>
    <property type="match status" value="1"/>
</dbReference>
<dbReference type="SUPFAM" id="SSF52540">
    <property type="entry name" value="P-loop containing nucleoside triphosphate hydrolases"/>
    <property type="match status" value="1"/>
</dbReference>
<evidence type="ECO:0000256" key="1">
    <source>
        <dbReference type="ARBA" id="ARBA00022614"/>
    </source>
</evidence>
<evidence type="ECO:0000256" key="3">
    <source>
        <dbReference type="ARBA" id="ARBA00022741"/>
    </source>
</evidence>
<protein>
    <recommendedName>
        <fullName evidence="7">Reverse transcriptase domain-containing protein</fullName>
    </recommendedName>
</protein>
<organism evidence="8">
    <name type="scientific">Fagus sylvatica</name>
    <name type="common">Beechnut</name>
    <dbReference type="NCBI Taxonomy" id="28930"/>
    <lineage>
        <taxon>Eukaryota</taxon>
        <taxon>Viridiplantae</taxon>
        <taxon>Streptophyta</taxon>
        <taxon>Embryophyta</taxon>
        <taxon>Tracheophyta</taxon>
        <taxon>Spermatophyta</taxon>
        <taxon>Magnoliopsida</taxon>
        <taxon>eudicotyledons</taxon>
        <taxon>Gunneridae</taxon>
        <taxon>Pentapetalae</taxon>
        <taxon>rosids</taxon>
        <taxon>fabids</taxon>
        <taxon>Fagales</taxon>
        <taxon>Fagaceae</taxon>
        <taxon>Fagus</taxon>
    </lineage>
</organism>
<dbReference type="Pfam" id="PF25019">
    <property type="entry name" value="LRR_R13L1-DRL21"/>
    <property type="match status" value="1"/>
</dbReference>
<dbReference type="Gene3D" id="1.10.8.430">
    <property type="entry name" value="Helical domain of apoptotic protease-activating factors"/>
    <property type="match status" value="1"/>
</dbReference>
<dbReference type="Gene3D" id="1.20.5.4130">
    <property type="match status" value="1"/>
</dbReference>
<dbReference type="GO" id="GO:0006952">
    <property type="term" value="P:defense response"/>
    <property type="evidence" value="ECO:0007669"/>
    <property type="project" value="UniProtKB-KW"/>
</dbReference>
<dbReference type="GO" id="GO:0043531">
    <property type="term" value="F:ADP binding"/>
    <property type="evidence" value="ECO:0007669"/>
    <property type="project" value="InterPro"/>
</dbReference>
<dbReference type="Pfam" id="PF18052">
    <property type="entry name" value="Rx_N"/>
    <property type="match status" value="1"/>
</dbReference>
<keyword evidence="3" id="KW-0547">Nucleotide-binding</keyword>
<dbReference type="Gene3D" id="1.10.10.10">
    <property type="entry name" value="Winged helix-like DNA-binding domain superfamily/Winged helix DNA-binding domain"/>
    <property type="match status" value="1"/>
</dbReference>
<dbReference type="InterPro" id="IPR005135">
    <property type="entry name" value="Endo/exonuclease/phosphatase"/>
</dbReference>
<dbReference type="Pfam" id="PF00078">
    <property type="entry name" value="RVT_1"/>
    <property type="match status" value="1"/>
</dbReference>
<proteinExistence type="predicted"/>
<evidence type="ECO:0000313" key="8">
    <source>
        <dbReference type="EMBL" id="SPC83599.1"/>
    </source>
</evidence>
<dbReference type="InterPro" id="IPR027417">
    <property type="entry name" value="P-loop_NTPase"/>
</dbReference>
<keyword evidence="1" id="KW-0433">Leucine-rich repeat</keyword>
<dbReference type="SUPFAM" id="SSF56219">
    <property type="entry name" value="DNase I-like"/>
    <property type="match status" value="1"/>
</dbReference>
<dbReference type="InterPro" id="IPR036388">
    <property type="entry name" value="WH-like_DNA-bd_sf"/>
</dbReference>
<dbReference type="InterPro" id="IPR000477">
    <property type="entry name" value="RT_dom"/>
</dbReference>
<evidence type="ECO:0000256" key="2">
    <source>
        <dbReference type="ARBA" id="ARBA00022737"/>
    </source>
</evidence>
<dbReference type="Pfam" id="PF00931">
    <property type="entry name" value="NB-ARC"/>
    <property type="match status" value="1"/>
</dbReference>
<dbReference type="GO" id="GO:0005524">
    <property type="term" value="F:ATP binding"/>
    <property type="evidence" value="ECO:0007669"/>
    <property type="project" value="UniProtKB-KW"/>
</dbReference>
<dbReference type="InterPro" id="IPR058922">
    <property type="entry name" value="WHD_DRP"/>
</dbReference>
<evidence type="ECO:0000256" key="5">
    <source>
        <dbReference type="ARBA" id="ARBA00022840"/>
    </source>
</evidence>
<dbReference type="InterPro" id="IPR056789">
    <property type="entry name" value="LRR_R13L1-DRL21"/>
</dbReference>
<dbReference type="PROSITE" id="PS50878">
    <property type="entry name" value="RT_POL"/>
    <property type="match status" value="1"/>
</dbReference>
<dbReference type="InterPro" id="IPR043502">
    <property type="entry name" value="DNA/RNA_pol_sf"/>
</dbReference>
<evidence type="ECO:0000256" key="6">
    <source>
        <dbReference type="SAM" id="MobiDB-lite"/>
    </source>
</evidence>
<dbReference type="InterPro" id="IPR026960">
    <property type="entry name" value="RVT-Znf"/>
</dbReference>
<keyword evidence="2" id="KW-0677">Repeat</keyword>
<dbReference type="GO" id="GO:0003824">
    <property type="term" value="F:catalytic activity"/>
    <property type="evidence" value="ECO:0007669"/>
    <property type="project" value="InterPro"/>
</dbReference>
<keyword evidence="5" id="KW-0067">ATP-binding</keyword>